<dbReference type="SUPFAM" id="SSF50341">
    <property type="entry name" value="CheW-like"/>
    <property type="match status" value="1"/>
</dbReference>
<dbReference type="eggNOG" id="COG0835">
    <property type="taxonomic scope" value="Bacteria"/>
</dbReference>
<protein>
    <recommendedName>
        <fullName evidence="2">Chemotaxis protein CheW</fullName>
    </recommendedName>
</protein>
<evidence type="ECO:0000256" key="3">
    <source>
        <dbReference type="ARBA" id="ARBA00022490"/>
    </source>
</evidence>
<dbReference type="AlphaFoldDB" id="A4CEV9"/>
<dbReference type="EMBL" id="AAOH01000009">
    <property type="protein sequence ID" value="EAR26838.1"/>
    <property type="molecule type" value="Genomic_DNA"/>
</dbReference>
<dbReference type="InterPro" id="IPR039315">
    <property type="entry name" value="CheW"/>
</dbReference>
<dbReference type="GO" id="GO:0006935">
    <property type="term" value="P:chemotaxis"/>
    <property type="evidence" value="ECO:0007669"/>
    <property type="project" value="InterPro"/>
</dbReference>
<dbReference type="OrthoDB" id="9790406at2"/>
<dbReference type="Proteomes" id="UP000006201">
    <property type="component" value="Unassembled WGS sequence"/>
</dbReference>
<keyword evidence="6" id="KW-1185">Reference proteome</keyword>
<dbReference type="Gene3D" id="2.40.50.180">
    <property type="entry name" value="CheA-289, Domain 4"/>
    <property type="match status" value="1"/>
</dbReference>
<dbReference type="CDD" id="cd00732">
    <property type="entry name" value="CheW"/>
    <property type="match status" value="1"/>
</dbReference>
<feature type="domain" description="CheW-like" evidence="4">
    <location>
        <begin position="18"/>
        <end position="162"/>
    </location>
</feature>
<dbReference type="PROSITE" id="PS50851">
    <property type="entry name" value="CHEW"/>
    <property type="match status" value="1"/>
</dbReference>
<dbReference type="PANTHER" id="PTHR22617">
    <property type="entry name" value="CHEMOTAXIS SENSOR HISTIDINE KINASE-RELATED"/>
    <property type="match status" value="1"/>
</dbReference>
<evidence type="ECO:0000256" key="2">
    <source>
        <dbReference type="ARBA" id="ARBA00021483"/>
    </source>
</evidence>
<dbReference type="HOGENOM" id="CLU_048995_1_0_6"/>
<organism evidence="5 6">
    <name type="scientific">Pseudoalteromonas tunicata D2</name>
    <dbReference type="NCBI Taxonomy" id="87626"/>
    <lineage>
        <taxon>Bacteria</taxon>
        <taxon>Pseudomonadati</taxon>
        <taxon>Pseudomonadota</taxon>
        <taxon>Gammaproteobacteria</taxon>
        <taxon>Alteromonadales</taxon>
        <taxon>Pseudoalteromonadaceae</taxon>
        <taxon>Pseudoalteromonas</taxon>
    </lineage>
</organism>
<evidence type="ECO:0000256" key="1">
    <source>
        <dbReference type="ARBA" id="ARBA00004496"/>
    </source>
</evidence>
<dbReference type="InterPro" id="IPR036061">
    <property type="entry name" value="CheW-like_dom_sf"/>
</dbReference>
<evidence type="ECO:0000259" key="4">
    <source>
        <dbReference type="PROSITE" id="PS50851"/>
    </source>
</evidence>
<reference evidence="5 6" key="1">
    <citation type="submission" date="2006-02" db="EMBL/GenBank/DDBJ databases">
        <authorList>
            <person name="Moran M.A."/>
            <person name="Kjelleberg S."/>
            <person name="Egan S."/>
            <person name="Saunders N."/>
            <person name="Thomas T."/>
            <person name="Ferriera S."/>
            <person name="Johnson J."/>
            <person name="Kravitz S."/>
            <person name="Halpern A."/>
            <person name="Remington K."/>
            <person name="Beeson K."/>
            <person name="Tran B."/>
            <person name="Rogers Y.-H."/>
            <person name="Friedman R."/>
            <person name="Venter J.C."/>
        </authorList>
    </citation>
    <scope>NUCLEOTIDE SEQUENCE [LARGE SCALE GENOMIC DNA]</scope>
    <source>
        <strain evidence="5 6">D2</strain>
    </source>
</reference>
<dbReference type="Pfam" id="PF01584">
    <property type="entry name" value="CheW"/>
    <property type="match status" value="1"/>
</dbReference>
<comment type="subcellular location">
    <subcellularLocation>
        <location evidence="1">Cytoplasm</location>
    </subcellularLocation>
</comment>
<sequence length="170" mass="18960">MDHDLSESENPAQEASNIRQFLTFIMAEEEYGVDILTVQEIRGWEEITAIPNSPKYVKGAINLRGTIVPIIDLRLRFGLRMADYGPLTVVIVVKVELKHGTKIMGLVVDAVSDVYSIAEDQAKDVPDINRSDNAEFVHGLVNVGEKMVVLLKLERVLNLTKDSEREALAN</sequence>
<dbReference type="RefSeq" id="WP_009840618.1">
    <property type="nucleotide sequence ID" value="NZ_CH959302.1"/>
</dbReference>
<comment type="caution">
    <text evidence="5">The sequence shown here is derived from an EMBL/GenBank/DDBJ whole genome shotgun (WGS) entry which is preliminary data.</text>
</comment>
<dbReference type="Gene3D" id="2.30.30.40">
    <property type="entry name" value="SH3 Domains"/>
    <property type="match status" value="1"/>
</dbReference>
<proteinExistence type="predicted"/>
<dbReference type="STRING" id="87626.PTD2_16876"/>
<keyword evidence="3" id="KW-0963">Cytoplasm</keyword>
<dbReference type="PANTHER" id="PTHR22617:SF45">
    <property type="entry name" value="CHEMOTAXIS PROTEIN CHEW"/>
    <property type="match status" value="1"/>
</dbReference>
<dbReference type="GO" id="GO:0005829">
    <property type="term" value="C:cytosol"/>
    <property type="evidence" value="ECO:0007669"/>
    <property type="project" value="TreeGrafter"/>
</dbReference>
<dbReference type="SMART" id="SM00260">
    <property type="entry name" value="CheW"/>
    <property type="match status" value="1"/>
</dbReference>
<accession>A4CEV9</accession>
<dbReference type="GO" id="GO:0007165">
    <property type="term" value="P:signal transduction"/>
    <property type="evidence" value="ECO:0007669"/>
    <property type="project" value="InterPro"/>
</dbReference>
<name>A4CEV9_9GAMM</name>
<evidence type="ECO:0000313" key="6">
    <source>
        <dbReference type="Proteomes" id="UP000006201"/>
    </source>
</evidence>
<dbReference type="InterPro" id="IPR002545">
    <property type="entry name" value="CheW-lke_dom"/>
</dbReference>
<evidence type="ECO:0000313" key="5">
    <source>
        <dbReference type="EMBL" id="EAR26838.1"/>
    </source>
</evidence>
<gene>
    <name evidence="5" type="ORF">PTD2_16876</name>
</gene>